<feature type="domain" description="DUF6456" evidence="2">
    <location>
        <begin position="97"/>
        <end position="231"/>
    </location>
</feature>
<sequence>MSILPTDRQTMRLLKILTKAPGTLSPTSTQHVLLVECGEHGAVTIGEQALRKALNAGLLLRQGDDIVLAPDLAQSLPLSGKETGLVRGADKNIALVEINTAESPLSQLFRRRDRRGRPYIDRAEFEAGEQLRSDFTRASLTPRVTQNWSGVSGGGQSSADSAAQLAAGTLAARKRVEMALDAVGPELSGPLLDICCFLKGLEQVEAERGWPVRSAKVMLKAGLSTLARHYAPQRKPRPHHWGAEGYRPENI</sequence>
<feature type="compositionally biased region" description="Basic residues" evidence="1">
    <location>
        <begin position="231"/>
        <end position="240"/>
    </location>
</feature>
<name>A0A8J3GI24_9HYPH</name>
<reference evidence="3" key="2">
    <citation type="submission" date="2020-09" db="EMBL/GenBank/DDBJ databases">
        <authorList>
            <person name="Sun Q."/>
            <person name="Kim S."/>
        </authorList>
    </citation>
    <scope>NUCLEOTIDE SEQUENCE</scope>
    <source>
        <strain evidence="3">KCTC 42097</strain>
    </source>
</reference>
<gene>
    <name evidence="3" type="ORF">GCM10010136_15600</name>
</gene>
<accession>A0A8J3GI24</accession>
<evidence type="ECO:0000256" key="1">
    <source>
        <dbReference type="SAM" id="MobiDB-lite"/>
    </source>
</evidence>
<comment type="caution">
    <text evidence="3">The sequence shown here is derived from an EMBL/GenBank/DDBJ whole genome shotgun (WGS) entry which is preliminary data.</text>
</comment>
<reference evidence="3" key="1">
    <citation type="journal article" date="2014" name="Int. J. Syst. Evol. Microbiol.">
        <title>Complete genome sequence of Corynebacterium casei LMG S-19264T (=DSM 44701T), isolated from a smear-ripened cheese.</title>
        <authorList>
            <consortium name="US DOE Joint Genome Institute (JGI-PGF)"/>
            <person name="Walter F."/>
            <person name="Albersmeier A."/>
            <person name="Kalinowski J."/>
            <person name="Ruckert C."/>
        </authorList>
    </citation>
    <scope>NUCLEOTIDE SEQUENCE</scope>
    <source>
        <strain evidence="3">KCTC 42097</strain>
    </source>
</reference>
<evidence type="ECO:0000313" key="4">
    <source>
        <dbReference type="Proteomes" id="UP000641137"/>
    </source>
</evidence>
<dbReference type="EMBL" id="BMZO01000004">
    <property type="protein sequence ID" value="GHC69598.1"/>
    <property type="molecule type" value="Genomic_DNA"/>
</dbReference>
<dbReference type="RefSeq" id="WP_244636657.1">
    <property type="nucleotide sequence ID" value="NZ_BMZO01000004.1"/>
</dbReference>
<evidence type="ECO:0000259" key="2">
    <source>
        <dbReference type="Pfam" id="PF20057"/>
    </source>
</evidence>
<dbReference type="Proteomes" id="UP000641137">
    <property type="component" value="Unassembled WGS sequence"/>
</dbReference>
<dbReference type="AlphaFoldDB" id="A0A8J3GI24"/>
<dbReference type="Pfam" id="PF20057">
    <property type="entry name" value="DUF6456"/>
    <property type="match status" value="1"/>
</dbReference>
<organism evidence="3 4">
    <name type="scientific">Limoniibacter endophyticus</name>
    <dbReference type="NCBI Taxonomy" id="1565040"/>
    <lineage>
        <taxon>Bacteria</taxon>
        <taxon>Pseudomonadati</taxon>
        <taxon>Pseudomonadota</taxon>
        <taxon>Alphaproteobacteria</taxon>
        <taxon>Hyphomicrobiales</taxon>
        <taxon>Bartonellaceae</taxon>
        <taxon>Limoniibacter</taxon>
    </lineage>
</organism>
<feature type="region of interest" description="Disordered" evidence="1">
    <location>
        <begin position="230"/>
        <end position="251"/>
    </location>
</feature>
<evidence type="ECO:0000313" key="3">
    <source>
        <dbReference type="EMBL" id="GHC69598.1"/>
    </source>
</evidence>
<protein>
    <recommendedName>
        <fullName evidence="2">DUF6456 domain-containing protein</fullName>
    </recommendedName>
</protein>
<dbReference type="InterPro" id="IPR045599">
    <property type="entry name" value="DUF6456"/>
</dbReference>
<keyword evidence="4" id="KW-1185">Reference proteome</keyword>
<proteinExistence type="predicted"/>